<protein>
    <submittedName>
        <fullName evidence="1">L-erythro-3,5-diaminohexanoate dehydrogenase</fullName>
    </submittedName>
</protein>
<accession>A0ABU4GHC2</accession>
<dbReference type="EMBL" id="JAWONS010000041">
    <property type="protein sequence ID" value="MDW2796417.1"/>
    <property type="molecule type" value="Genomic_DNA"/>
</dbReference>
<name>A0ABU4GHC2_9CLOT</name>
<reference evidence="1 2" key="1">
    <citation type="submission" date="2023-10" db="EMBL/GenBank/DDBJ databases">
        <title>A novel Glycoside Hydrolase 43-Like Enzyme from Clostrdium boliviensis is an Endo-xylanase, and a Candidate for Xylooligosaccharides Production from Different Xylan Substrates.</title>
        <authorList>
            <person name="Alvarez M.T."/>
            <person name="Rocabado-Villegas L.R."/>
            <person name="Salas-Veizaga D.M."/>
            <person name="Linares-Pasten J.A."/>
            <person name="Gudmundsdottir E.E."/>
            <person name="Hreggvidsson G.O."/>
            <person name="Adlercreutz P."/>
            <person name="Nordberg Karlsson E."/>
        </authorList>
    </citation>
    <scope>NUCLEOTIDE SEQUENCE [LARGE SCALE GENOMIC DNA]</scope>
    <source>
        <strain evidence="1 2">E-1</strain>
    </source>
</reference>
<dbReference type="SUPFAM" id="SSF51735">
    <property type="entry name" value="NAD(P)-binding Rossmann-fold domains"/>
    <property type="match status" value="1"/>
</dbReference>
<sequence length="108" mass="11633">VEVLEAVERATGGRLADVTINCVNVPNAELSSILATRDGGTVYFFSTAVRFTAAALGAEGVGKDVNMMIGNGYAPNHAELALQTLREFPPLKRLFEERYVRTGKHPAL</sequence>
<dbReference type="InterPro" id="IPR036291">
    <property type="entry name" value="NAD(P)-bd_dom_sf"/>
</dbReference>
<evidence type="ECO:0000313" key="2">
    <source>
        <dbReference type="Proteomes" id="UP001276854"/>
    </source>
</evidence>
<proteinExistence type="predicted"/>
<feature type="non-terminal residue" evidence="1">
    <location>
        <position position="1"/>
    </location>
</feature>
<evidence type="ECO:0000313" key="1">
    <source>
        <dbReference type="EMBL" id="MDW2796417.1"/>
    </source>
</evidence>
<keyword evidence="2" id="KW-1185">Reference proteome</keyword>
<dbReference type="Gene3D" id="3.40.50.720">
    <property type="entry name" value="NAD(P)-binding Rossmann-like Domain"/>
    <property type="match status" value="1"/>
</dbReference>
<gene>
    <name evidence="1" type="ORF">RZO55_02305</name>
</gene>
<organism evidence="1 2">
    <name type="scientific">Clostridium boliviensis</name>
    <dbReference type="NCBI Taxonomy" id="318465"/>
    <lineage>
        <taxon>Bacteria</taxon>
        <taxon>Bacillati</taxon>
        <taxon>Bacillota</taxon>
        <taxon>Clostridia</taxon>
        <taxon>Eubacteriales</taxon>
        <taxon>Clostridiaceae</taxon>
        <taxon>Clostridium</taxon>
    </lineage>
</organism>
<comment type="caution">
    <text evidence="1">The sequence shown here is derived from an EMBL/GenBank/DDBJ whole genome shotgun (WGS) entry which is preliminary data.</text>
</comment>
<dbReference type="Proteomes" id="UP001276854">
    <property type="component" value="Unassembled WGS sequence"/>
</dbReference>